<accession>A0A0M4EH62</accession>
<feature type="compositionally biased region" description="Low complexity" evidence="1">
    <location>
        <begin position="283"/>
        <end position="295"/>
    </location>
</feature>
<reference evidence="3 4" key="1">
    <citation type="submission" date="2015-08" db="EMBL/GenBank/DDBJ databases">
        <title>Ancestral chromatin configuration constrains chromatin evolution on differentiating sex chromosomes in Drosophila.</title>
        <authorList>
            <person name="Zhou Q."/>
            <person name="Bachtrog D."/>
        </authorList>
    </citation>
    <scope>NUCLEOTIDE SEQUENCE [LARGE SCALE GENOMIC DNA]</scope>
    <source>
        <tissue evidence="3">Whole larvae</tissue>
    </source>
</reference>
<proteinExistence type="predicted"/>
<evidence type="ECO:0000256" key="2">
    <source>
        <dbReference type="SAM" id="SignalP"/>
    </source>
</evidence>
<dbReference type="EMBL" id="CP012526">
    <property type="protein sequence ID" value="ALC47854.1"/>
    <property type="molecule type" value="Genomic_DNA"/>
</dbReference>
<dbReference type="OMA" id="LKLETCF"/>
<feature type="chain" id="PRO_5005793186" evidence="2">
    <location>
        <begin position="25"/>
        <end position="364"/>
    </location>
</feature>
<evidence type="ECO:0000313" key="4">
    <source>
        <dbReference type="Proteomes" id="UP000494163"/>
    </source>
</evidence>
<feature type="signal peptide" evidence="2">
    <location>
        <begin position="1"/>
        <end position="24"/>
    </location>
</feature>
<keyword evidence="4" id="KW-1185">Reference proteome</keyword>
<feature type="region of interest" description="Disordered" evidence="1">
    <location>
        <begin position="258"/>
        <end position="299"/>
    </location>
</feature>
<dbReference type="Proteomes" id="UP000494163">
    <property type="component" value="Chromosome 3R"/>
</dbReference>
<name>A0A0M4EH62_DROBS</name>
<organism evidence="3 4">
    <name type="scientific">Drosophila busckii</name>
    <name type="common">Fruit fly</name>
    <dbReference type="NCBI Taxonomy" id="30019"/>
    <lineage>
        <taxon>Eukaryota</taxon>
        <taxon>Metazoa</taxon>
        <taxon>Ecdysozoa</taxon>
        <taxon>Arthropoda</taxon>
        <taxon>Hexapoda</taxon>
        <taxon>Insecta</taxon>
        <taxon>Pterygota</taxon>
        <taxon>Neoptera</taxon>
        <taxon>Endopterygota</taxon>
        <taxon>Diptera</taxon>
        <taxon>Brachycera</taxon>
        <taxon>Muscomorpha</taxon>
        <taxon>Ephydroidea</taxon>
        <taxon>Drosophilidae</taxon>
        <taxon>Drosophila</taxon>
    </lineage>
</organism>
<gene>
    <name evidence="3" type="ORF">Dbus_chr3Rg2604</name>
</gene>
<feature type="compositionally biased region" description="Basic and acidic residues" evidence="1">
    <location>
        <begin position="161"/>
        <end position="170"/>
    </location>
</feature>
<dbReference type="OrthoDB" id="7883317at2759"/>
<sequence length="364" mass="40885">MDKAQSSGKPLEFLIFFLANCCLLIEEIGKLHTCSSRRVLWQLQDNEEEEVYDSVVNYRRLPTTDKTANSASSSASDTAAATAADASTSSSKWRLLLKPQAVEESPNLALRYKPSHESVPAPAPAQFTNKRARSIEHWQHLFELIRSNKTSATLGARYKPSHESLKHQASKEQVTNAPMPTPTPTPKPKVITADLRVEQCIFPPLQTVVIREMPPKFARRRRIPDDTDSCGSEFCDLCMPLKQSLHAELAKVTLMPVINPPAKNDNPKSKRRFTKQPANPTDATGSGAKSTSSSAVNPLPTLRQRQLELHRYRLLIEKRRLELLDLKITRERAEAVRQDVLFHKDLQLKHNQIQSLEDANSSQA</sequence>
<keyword evidence="2" id="KW-0732">Signal</keyword>
<protein>
    <submittedName>
        <fullName evidence="3">CG8136</fullName>
    </submittedName>
</protein>
<dbReference type="STRING" id="30019.A0A0M4EH62"/>
<evidence type="ECO:0000313" key="3">
    <source>
        <dbReference type="EMBL" id="ALC47854.1"/>
    </source>
</evidence>
<feature type="region of interest" description="Disordered" evidence="1">
    <location>
        <begin position="161"/>
        <end position="185"/>
    </location>
</feature>
<dbReference type="AlphaFoldDB" id="A0A0M4EH62"/>
<evidence type="ECO:0000256" key="1">
    <source>
        <dbReference type="SAM" id="MobiDB-lite"/>
    </source>
</evidence>